<feature type="compositionally biased region" description="Polar residues" evidence="14">
    <location>
        <begin position="154"/>
        <end position="171"/>
    </location>
</feature>
<dbReference type="GO" id="GO:0006075">
    <property type="term" value="P:(1-&gt;3)-beta-D-glucan biosynthetic process"/>
    <property type="evidence" value="ECO:0007669"/>
    <property type="project" value="InterPro"/>
</dbReference>
<feature type="domain" description="1,3-beta-glucan synthase component FKS1-like" evidence="16">
    <location>
        <begin position="375"/>
        <end position="487"/>
    </location>
</feature>
<feature type="compositionally biased region" description="Polar residues" evidence="14">
    <location>
        <begin position="59"/>
        <end position="90"/>
    </location>
</feature>
<dbReference type="Pfam" id="PF23605">
    <property type="entry name" value="FKS1_dom2"/>
    <property type="match status" value="1"/>
</dbReference>
<dbReference type="Pfam" id="PF02364">
    <property type="entry name" value="Glucan_synthase"/>
    <property type="match status" value="1"/>
</dbReference>
<dbReference type="InterPro" id="IPR056261">
    <property type="entry name" value="FKS1-like_dom2"/>
</dbReference>
<feature type="transmembrane region" description="Helical" evidence="15">
    <location>
        <begin position="734"/>
        <end position="756"/>
    </location>
</feature>
<dbReference type="InterPro" id="IPR026899">
    <property type="entry name" value="FKS1-like_dom1"/>
</dbReference>
<gene>
    <name evidence="17" type="ORF">EMPS_01903</name>
</gene>
<comment type="catalytic activity">
    <reaction evidence="12">
        <text>[(1-&gt;3)-beta-D-glucosyl](n) + UDP-alpha-D-glucose = [(1-&gt;3)-beta-D-glucosyl](n+1) + UDP + H(+)</text>
        <dbReference type="Rhea" id="RHEA:21476"/>
        <dbReference type="Rhea" id="RHEA-COMP:11146"/>
        <dbReference type="Rhea" id="RHEA-COMP:14303"/>
        <dbReference type="ChEBI" id="CHEBI:15378"/>
        <dbReference type="ChEBI" id="CHEBI:37671"/>
        <dbReference type="ChEBI" id="CHEBI:58223"/>
        <dbReference type="ChEBI" id="CHEBI:58885"/>
        <dbReference type="EC" id="2.4.1.34"/>
    </reaction>
</comment>
<dbReference type="SUPFAM" id="SSF57829">
    <property type="entry name" value="Zn-binding ribosomal proteins"/>
    <property type="match status" value="1"/>
</dbReference>
<keyword evidence="4" id="KW-0328">Glycosyltransferase</keyword>
<dbReference type="PANTHER" id="PTHR12741:SF48">
    <property type="entry name" value="1,3-BETA-GLUCAN SYNTHASE COMPONENT FKS1-RELATED"/>
    <property type="match status" value="1"/>
</dbReference>
<dbReference type="OrthoDB" id="1880850at2759"/>
<feature type="compositionally biased region" description="Low complexity" evidence="14">
    <location>
        <begin position="9"/>
        <end position="20"/>
    </location>
</feature>
<keyword evidence="6 15" id="KW-0812">Transmembrane</keyword>
<dbReference type="EMBL" id="BQFW01000002">
    <property type="protein sequence ID" value="GJJ69556.1"/>
    <property type="molecule type" value="Genomic_DNA"/>
</dbReference>
<feature type="transmembrane region" description="Helical" evidence="15">
    <location>
        <begin position="1733"/>
        <end position="1760"/>
    </location>
</feature>
<dbReference type="InterPro" id="IPR023407">
    <property type="entry name" value="Ribosomal_eS27_Zn-bd_dom_sf"/>
</dbReference>
<comment type="caution">
    <text evidence="17">The sequence shown here is derived from an EMBL/GenBank/DDBJ whole genome shotgun (WGS) entry which is preliminary data.</text>
</comment>
<sequence length="1961" mass="224428">MNTSDQDQASSSARASPAMRRQGRPTSPPQQFQQQQQQQQAYHHQYSANQRMSPPMSGLPTSLQHAPSAYNETDMQPPSHTHLSPSQHQYGAQKHEQQQYSYSLDPNFDSEEERRETRLSSHSHSPLVHRSPDSRGSRSGDPREAYRYRDSETYSEAYSSRSDNFRSSPNAGSEIDLFGPLRGPDDGRYTGYAPSSDALLSLLENKRGLPAGPHYQYDRPNSHTSNDYVDNQIPTNPYPAWTIEKQVPITTEGIEGIMLDLTRKFGFQQDNMKNQFEAYMTMLDSRASRMNPALALTTLHSDYIGGEHANYRKWYFAAQLDLDDHMGYHSAPGKDKKVNRNSMAPQPGAVNVEAHENLAMAEEHWKSRMNQMSHFDRARQVALYMLIWGEASQIRFLPECLCFLYKCAEDFYTSQECQQMVNPVPEGEYLRTVVTPLYRFIRDQSYEVQGGKYLKRERDHNAVIGYDDINQAFWSPEGIERIQLNDKTRLVDVHIGKRWTVLGQVNWESAFRKTYIEKRTWLHLAVNFTRIWIIHVVSFWYFTAYNAPFLYMDEEVDDIGVQWSVTALGGALATLFMLLGVFCEFMFIPLTWSNSSMLIRRLIILTLVFVVNAGPSVYVCFFSRVGTASKVVGIVQFIISLITTLVFAIVPSNQLFGGGSKTTRKNLASQTFTASFPKLNRSDRALSFFLWTLVFTCKLIESYFFLARSFKDPLKALYAERIPSCKDKYIGESLCTIMPVFTVIIMFFVDLSLFFLDTYLWYVIWNTVFSVFQSFKLGISIWTPWRNIFSRLPKRIYAKLLATADMDVKYKPKVLCSQVWNAIVISMYREHLLSIEHVQRLLYQQVPSEKNEHKRTLKAPTFFVAQEDASLQAEFYPQHSEAERRITFFAQSLSTPIPEPLPVDQMPTFTVLVPHYSEKTLLSLREIIREEDQNTRVTLLEYLKQLHPVEWDNFVRDTKILAEESTLFGSSNGLGLSGENEKDGSMTKSKNDDLPFYCIGFKSAAPEYTLRTRIWASLRAQTLYRTVSGFMNYSKAIKLLYRIENPDVVQQFGGNGDRLERELDRLSHQKFKFVVSMQRYTKFSKEEAENAEFLLRAYPHLQIAYLDERPPEAEGEEPIVYSVLIDGQCEMMPDGKRKPRFRVRLPGNPILGDGKSDNQNHSIIFTRGEYIQLIDANQDNYLEEALKIRNVLGEFEQFHMPGVSPYSPQIESKDVAEPVAIVGAREYIFSENIGVLGDVAAGKEQTFGTLTQRMMAKIGGKLHYGHPDFLNFIYMTTRGGVSKAQKGLHLNEDIYAGMTAFNRGGRIKHTEYYQCGKGRDLGFGSILNFNTKIGTGMGEQMLSREYYYLGTQLPLDRFLTFYYAHPGFHINNIFIMLSVQLFLFSMLFIGSMASSVEICSDIADDGCVNLIPVYDWIKRCVLSIFIVFFIAFLPLFLQEFMERGFARSIIRLGKHFMSLSPLFEVFVTQIYTNSILTNLSFGGARYIATGRGFATTRTPFALLYSRFAGPSLYLGMRALLMLLFASLTMWVPHLIYFWVSVLALVISPFLFNPHQFSFTDFLLDYREFLRWLSRGNSRTHVSSWISYCRTLRTRITGYKRKRLGHPSEKLGGDIPKANFWVIVVSEIIFPMLQMAACVICYMFVRSFPNDLNDQGVAVYTSGLLRVAIFAVGPMALNAGVLVALFGISILLGPFMNMCCVKFGSIIAATAHAFSVLSLIAFFEVLWALEAWNFSHAVLGVIAAISVQRFIFKVLITFFLTREFKHDETNRAWWTGKWHGRGLGFHAISQPLREYVCKIIEMSMFACDFVMGHVILFILFPICLIPWVDRWHSTMLFWLRPSKQIRPPIFSAKLRSQRRTVAWTYGLLFGMLFVVFVMLILAVDLLNPSHALEQKTHKLKRLVQSPNSYFMDVKCPGCVQITTVFSHAQTVVMCSSCANVLAQPTGGITRLTEGCSFRRKAA</sequence>
<dbReference type="HAMAP" id="MF_00371">
    <property type="entry name" value="Ribosomal_eS27"/>
    <property type="match status" value="1"/>
</dbReference>
<evidence type="ECO:0000313" key="18">
    <source>
        <dbReference type="Proteomes" id="UP000827284"/>
    </source>
</evidence>
<feature type="transmembrane region" description="Helical" evidence="15">
    <location>
        <begin position="631"/>
        <end position="650"/>
    </location>
</feature>
<keyword evidence="10 15" id="KW-0472">Membrane</keyword>
<evidence type="ECO:0000256" key="5">
    <source>
        <dbReference type="ARBA" id="ARBA00022679"/>
    </source>
</evidence>
<keyword evidence="7 13" id="KW-0862">Zinc</keyword>
<proteinExistence type="inferred from homology"/>
<evidence type="ECO:0000256" key="2">
    <source>
        <dbReference type="ARBA" id="ARBA00009040"/>
    </source>
</evidence>
<dbReference type="InterPro" id="IPR011332">
    <property type="entry name" value="Ribosomal_zn-bd"/>
</dbReference>
<dbReference type="GO" id="GO:0008270">
    <property type="term" value="F:zinc ion binding"/>
    <property type="evidence" value="ECO:0007669"/>
    <property type="project" value="UniProtKB-KW"/>
</dbReference>
<reference evidence="17" key="1">
    <citation type="submission" date="2021-11" db="EMBL/GenBank/DDBJ databases">
        <authorList>
            <person name="Herlambang A."/>
            <person name="Guo Y."/>
            <person name="Takashima Y."/>
            <person name="Nishizawa T."/>
        </authorList>
    </citation>
    <scope>NUCLEOTIDE SEQUENCE</scope>
    <source>
        <strain evidence="17">E1425</strain>
    </source>
</reference>
<dbReference type="GO" id="GO:0000148">
    <property type="term" value="C:1,3-beta-D-glucan synthase complex"/>
    <property type="evidence" value="ECO:0007669"/>
    <property type="project" value="InterPro"/>
</dbReference>
<feature type="transmembrane region" description="Helical" evidence="15">
    <location>
        <begin position="602"/>
        <end position="625"/>
    </location>
</feature>
<feature type="transmembrane region" description="Helical" evidence="15">
    <location>
        <begin position="1373"/>
        <end position="1396"/>
    </location>
</feature>
<keyword evidence="9 15" id="KW-1133">Transmembrane helix</keyword>
<evidence type="ECO:0000256" key="8">
    <source>
        <dbReference type="ARBA" id="ARBA00022980"/>
    </source>
</evidence>
<feature type="transmembrane region" description="Helical" evidence="15">
    <location>
        <begin position="1416"/>
        <end position="1437"/>
    </location>
</feature>
<feature type="compositionally biased region" description="Low complexity" evidence="14">
    <location>
        <begin position="30"/>
        <end position="40"/>
    </location>
</feature>
<feature type="transmembrane region" description="Helical" evidence="15">
    <location>
        <begin position="1861"/>
        <end position="1885"/>
    </location>
</feature>
<feature type="transmembrane region" description="Helical" evidence="15">
    <location>
        <begin position="1702"/>
        <end position="1727"/>
    </location>
</feature>
<evidence type="ECO:0000259" key="16">
    <source>
        <dbReference type="SMART" id="SM01205"/>
    </source>
</evidence>
<dbReference type="Gene3D" id="2.20.25.100">
    <property type="entry name" value="Zn-binding ribosomal proteins"/>
    <property type="match status" value="1"/>
</dbReference>
<dbReference type="Proteomes" id="UP000827284">
    <property type="component" value="Unassembled WGS sequence"/>
</dbReference>
<comment type="similarity">
    <text evidence="2">Belongs to the glycosyltransferase 48 family.</text>
</comment>
<feature type="transmembrane region" description="Helical" evidence="15">
    <location>
        <begin position="1533"/>
        <end position="1551"/>
    </location>
</feature>
<name>A0A9P3H3S7_9FUNG</name>
<evidence type="ECO:0000256" key="3">
    <source>
        <dbReference type="ARBA" id="ARBA00010919"/>
    </source>
</evidence>
<evidence type="ECO:0000256" key="11">
    <source>
        <dbReference type="ARBA" id="ARBA00023274"/>
    </source>
</evidence>
<feature type="transmembrane region" description="Helical" evidence="15">
    <location>
        <begin position="563"/>
        <end position="590"/>
    </location>
</feature>
<dbReference type="InterPro" id="IPR003440">
    <property type="entry name" value="Glyco_trans_48_dom"/>
</dbReference>
<dbReference type="GO" id="GO:0003735">
    <property type="term" value="F:structural constituent of ribosome"/>
    <property type="evidence" value="ECO:0007669"/>
    <property type="project" value="InterPro"/>
</dbReference>
<dbReference type="SMART" id="SM01205">
    <property type="entry name" value="FKS1_dom1"/>
    <property type="match status" value="1"/>
</dbReference>
<comment type="subcellular location">
    <subcellularLocation>
        <location evidence="1">Membrane</location>
        <topology evidence="1">Multi-pass membrane protein</topology>
    </subcellularLocation>
</comment>
<dbReference type="GO" id="GO:0005886">
    <property type="term" value="C:plasma membrane"/>
    <property type="evidence" value="ECO:0007669"/>
    <property type="project" value="TreeGrafter"/>
</dbReference>
<feature type="transmembrane region" description="Helical" evidence="15">
    <location>
        <begin position="1664"/>
        <end position="1690"/>
    </location>
</feature>
<feature type="transmembrane region" description="Helical" evidence="15">
    <location>
        <begin position="1804"/>
        <end position="1827"/>
    </location>
</feature>
<feature type="region of interest" description="Disordered" evidence="14">
    <location>
        <begin position="1"/>
        <end position="182"/>
    </location>
</feature>
<evidence type="ECO:0000256" key="13">
    <source>
        <dbReference type="RuleBase" id="RU000671"/>
    </source>
</evidence>
<dbReference type="Pfam" id="PF01667">
    <property type="entry name" value="Ribosomal_S27e"/>
    <property type="match status" value="1"/>
</dbReference>
<evidence type="ECO:0000256" key="15">
    <source>
        <dbReference type="SAM" id="Phobius"/>
    </source>
</evidence>
<dbReference type="GO" id="GO:0006412">
    <property type="term" value="P:translation"/>
    <property type="evidence" value="ECO:0007669"/>
    <property type="project" value="InterPro"/>
</dbReference>
<dbReference type="GO" id="GO:1990904">
    <property type="term" value="C:ribonucleoprotein complex"/>
    <property type="evidence" value="ECO:0007669"/>
    <property type="project" value="UniProtKB-KW"/>
</dbReference>
<dbReference type="GO" id="GO:0005840">
    <property type="term" value="C:ribosome"/>
    <property type="evidence" value="ECO:0007669"/>
    <property type="project" value="UniProtKB-KW"/>
</dbReference>
<reference evidence="17" key="2">
    <citation type="journal article" date="2022" name="Microbiol. Resour. Announc.">
        <title>Whole-Genome Sequence of Entomortierella parvispora E1425, a Mucoromycotan Fungus Associated with Burkholderiaceae-Related Endosymbiotic Bacteria.</title>
        <authorList>
            <person name="Herlambang A."/>
            <person name="Guo Y."/>
            <person name="Takashima Y."/>
            <person name="Narisawa K."/>
            <person name="Ohta H."/>
            <person name="Nishizawa T."/>
        </authorList>
    </citation>
    <scope>NUCLEOTIDE SEQUENCE</scope>
    <source>
        <strain evidence="17">E1425</strain>
    </source>
</reference>
<keyword evidence="18" id="KW-1185">Reference proteome</keyword>
<keyword evidence="13" id="KW-0863">Zinc-finger</keyword>
<dbReference type="PANTHER" id="PTHR12741">
    <property type="entry name" value="LYST-INTERACTING PROTEIN LIP5 DOPAMINE RESPONSIVE PROTEIN DRG-1"/>
    <property type="match status" value="1"/>
</dbReference>
<feature type="transmembrane region" description="Helical" evidence="15">
    <location>
        <begin position="521"/>
        <end position="543"/>
    </location>
</feature>
<protein>
    <recommendedName>
        <fullName evidence="13">40S ribosomal protein S27</fullName>
    </recommendedName>
</protein>
<keyword evidence="5" id="KW-0808">Transferase</keyword>
<dbReference type="InterPro" id="IPR000592">
    <property type="entry name" value="Ribosomal_eS27"/>
</dbReference>
<comment type="cofactor">
    <cofactor evidence="13">
        <name>Zn(2+)</name>
        <dbReference type="ChEBI" id="CHEBI:29105"/>
    </cofactor>
    <text evidence="13">Binds 1 zinc ion per subunit.</text>
</comment>
<keyword evidence="13" id="KW-0479">Metal-binding</keyword>
<comment type="similarity">
    <text evidence="3 13">Belongs to the eukaryotic ribosomal protein eS27 family.</text>
</comment>
<feature type="compositionally biased region" description="Basic and acidic residues" evidence="14">
    <location>
        <begin position="130"/>
        <end position="152"/>
    </location>
</feature>
<dbReference type="GO" id="GO:0051278">
    <property type="term" value="P:fungal-type cell wall polysaccharide biosynthetic process"/>
    <property type="evidence" value="ECO:0007669"/>
    <property type="project" value="TreeGrafter"/>
</dbReference>
<evidence type="ECO:0000256" key="6">
    <source>
        <dbReference type="ARBA" id="ARBA00022692"/>
    </source>
</evidence>
<dbReference type="FunFam" id="2.20.25.100:FF:000001">
    <property type="entry name" value="40S ribosomal protein S27"/>
    <property type="match status" value="1"/>
</dbReference>
<evidence type="ECO:0000256" key="14">
    <source>
        <dbReference type="SAM" id="MobiDB-lite"/>
    </source>
</evidence>
<dbReference type="GO" id="GO:0003843">
    <property type="term" value="F:1,3-beta-D-glucan synthase activity"/>
    <property type="evidence" value="ECO:0007669"/>
    <property type="project" value="UniProtKB-EC"/>
</dbReference>
<feature type="transmembrane region" description="Helical" evidence="15">
    <location>
        <begin position="762"/>
        <end position="785"/>
    </location>
</feature>
<evidence type="ECO:0000256" key="7">
    <source>
        <dbReference type="ARBA" id="ARBA00022833"/>
    </source>
</evidence>
<keyword evidence="11 13" id="KW-0687">Ribonucleoprotein</keyword>
<evidence type="ECO:0000256" key="12">
    <source>
        <dbReference type="ARBA" id="ARBA00047777"/>
    </source>
</evidence>
<dbReference type="PROSITE" id="PS01168">
    <property type="entry name" value="RIBOSOMAL_S27E"/>
    <property type="match status" value="1"/>
</dbReference>
<evidence type="ECO:0000256" key="1">
    <source>
        <dbReference type="ARBA" id="ARBA00004141"/>
    </source>
</evidence>
<dbReference type="Pfam" id="PF14288">
    <property type="entry name" value="FKS1_dom1"/>
    <property type="match status" value="1"/>
</dbReference>
<keyword evidence="8 13" id="KW-0689">Ribosomal protein</keyword>
<evidence type="ECO:0000256" key="9">
    <source>
        <dbReference type="ARBA" id="ARBA00022989"/>
    </source>
</evidence>
<evidence type="ECO:0000256" key="4">
    <source>
        <dbReference type="ARBA" id="ARBA00022676"/>
    </source>
</evidence>
<evidence type="ECO:0000313" key="17">
    <source>
        <dbReference type="EMBL" id="GJJ69556.1"/>
    </source>
</evidence>
<accession>A0A9P3H3S7</accession>
<evidence type="ECO:0000256" key="10">
    <source>
        <dbReference type="ARBA" id="ARBA00023136"/>
    </source>
</evidence>
<feature type="transmembrane region" description="Helical" evidence="15">
    <location>
        <begin position="1507"/>
        <end position="1527"/>
    </location>
</feature>
<organism evidence="17 18">
    <name type="scientific">Entomortierella parvispora</name>
    <dbReference type="NCBI Taxonomy" id="205924"/>
    <lineage>
        <taxon>Eukaryota</taxon>
        <taxon>Fungi</taxon>
        <taxon>Fungi incertae sedis</taxon>
        <taxon>Mucoromycota</taxon>
        <taxon>Mortierellomycotina</taxon>
        <taxon>Mortierellomycetes</taxon>
        <taxon>Mortierellales</taxon>
        <taxon>Mortierellaceae</taxon>
        <taxon>Entomortierella</taxon>
    </lineage>
</organism>
<feature type="transmembrane region" description="Helical" evidence="15">
    <location>
        <begin position="1619"/>
        <end position="1644"/>
    </location>
</feature>